<reference evidence="2" key="1">
    <citation type="journal article" date="2023" name="G3 (Bethesda)">
        <title>Genome assembly and association tests identify interacting loci associated with vigor, precocity, and sex in interspecific pistachio rootstocks.</title>
        <authorList>
            <person name="Palmer W."/>
            <person name="Jacygrad E."/>
            <person name="Sagayaradj S."/>
            <person name="Cavanaugh K."/>
            <person name="Han R."/>
            <person name="Bertier L."/>
            <person name="Beede B."/>
            <person name="Kafkas S."/>
            <person name="Golino D."/>
            <person name="Preece J."/>
            <person name="Michelmore R."/>
        </authorList>
    </citation>
    <scope>NUCLEOTIDE SEQUENCE [LARGE SCALE GENOMIC DNA]</scope>
</reference>
<proteinExistence type="predicted"/>
<gene>
    <name evidence="1" type="ORF">Pint_18985</name>
</gene>
<organism evidence="1 2">
    <name type="scientific">Pistacia integerrima</name>
    <dbReference type="NCBI Taxonomy" id="434235"/>
    <lineage>
        <taxon>Eukaryota</taxon>
        <taxon>Viridiplantae</taxon>
        <taxon>Streptophyta</taxon>
        <taxon>Embryophyta</taxon>
        <taxon>Tracheophyta</taxon>
        <taxon>Spermatophyta</taxon>
        <taxon>Magnoliopsida</taxon>
        <taxon>eudicotyledons</taxon>
        <taxon>Gunneridae</taxon>
        <taxon>Pentapetalae</taxon>
        <taxon>rosids</taxon>
        <taxon>malvids</taxon>
        <taxon>Sapindales</taxon>
        <taxon>Anacardiaceae</taxon>
        <taxon>Pistacia</taxon>
    </lineage>
</organism>
<keyword evidence="2" id="KW-1185">Reference proteome</keyword>
<dbReference type="Proteomes" id="UP001163603">
    <property type="component" value="Chromosome 4"/>
</dbReference>
<dbReference type="EMBL" id="CM047739">
    <property type="protein sequence ID" value="KAJ0041875.1"/>
    <property type="molecule type" value="Genomic_DNA"/>
</dbReference>
<protein>
    <submittedName>
        <fullName evidence="1">Uncharacterized protein</fullName>
    </submittedName>
</protein>
<accession>A0ACC0YVR2</accession>
<name>A0ACC0YVR2_9ROSI</name>
<comment type="caution">
    <text evidence="1">The sequence shown here is derived from an EMBL/GenBank/DDBJ whole genome shotgun (WGS) entry which is preliminary data.</text>
</comment>
<evidence type="ECO:0000313" key="2">
    <source>
        <dbReference type="Proteomes" id="UP001163603"/>
    </source>
</evidence>
<evidence type="ECO:0000313" key="1">
    <source>
        <dbReference type="EMBL" id="KAJ0041875.1"/>
    </source>
</evidence>
<sequence length="114" mass="12492">MLASTTTLPSPFDNSLYPYTPLEAILLSCGSTDNFADQDDRRWLGDNNSQYFPMFEAQNNASVASAALSKAFFLNIAGSFILLSNFSALLSAAAIGQDVFFKEFWINSVEEDQG</sequence>